<proteinExistence type="predicted"/>
<evidence type="ECO:0000313" key="2">
    <source>
        <dbReference type="Proteomes" id="UP000593568"/>
    </source>
</evidence>
<reference evidence="1 2" key="1">
    <citation type="journal article" date="2019" name="Genome Biol. Evol.">
        <title>Insights into the evolution of the New World diploid cottons (Gossypium, subgenus Houzingenia) based on genome sequencing.</title>
        <authorList>
            <person name="Grover C.E."/>
            <person name="Arick M.A. 2nd"/>
            <person name="Thrash A."/>
            <person name="Conover J.L."/>
            <person name="Sanders W.S."/>
            <person name="Peterson D.G."/>
            <person name="Frelichowski J.E."/>
            <person name="Scheffler J.A."/>
            <person name="Scheffler B.E."/>
            <person name="Wendel J.F."/>
        </authorList>
    </citation>
    <scope>NUCLEOTIDE SEQUENCE [LARGE SCALE GENOMIC DNA]</scope>
    <source>
        <strain evidence="1">8</strain>
        <tissue evidence="1">Leaf</tissue>
    </source>
</reference>
<keyword evidence="2" id="KW-1185">Reference proteome</keyword>
<sequence>MSFLYRGSGVSLGPIQSLDVSHESLLSQQSIKQDIGLALLQIRCAGKFMKARPADMQESFKDEIRDFKKSCISGVEEMEVIMDEVNLEARHVLRWKFRDHSRTLSGRRTDLTVTDGNERWQFECCRSEEGDNTYYIRCPAWSDF</sequence>
<feature type="non-terminal residue" evidence="1">
    <location>
        <position position="144"/>
    </location>
</feature>
<organism evidence="1 2">
    <name type="scientific">Gossypium trilobum</name>
    <dbReference type="NCBI Taxonomy" id="34281"/>
    <lineage>
        <taxon>Eukaryota</taxon>
        <taxon>Viridiplantae</taxon>
        <taxon>Streptophyta</taxon>
        <taxon>Embryophyta</taxon>
        <taxon>Tracheophyta</taxon>
        <taxon>Spermatophyta</taxon>
        <taxon>Magnoliopsida</taxon>
        <taxon>eudicotyledons</taxon>
        <taxon>Gunneridae</taxon>
        <taxon>Pentapetalae</taxon>
        <taxon>rosids</taxon>
        <taxon>malvids</taxon>
        <taxon>Malvales</taxon>
        <taxon>Malvaceae</taxon>
        <taxon>Malvoideae</taxon>
        <taxon>Gossypium</taxon>
    </lineage>
</organism>
<name>A0A7J9FAJ3_9ROSI</name>
<dbReference type="AlphaFoldDB" id="A0A7J9FAJ3"/>
<dbReference type="Proteomes" id="UP000593568">
    <property type="component" value="Unassembled WGS sequence"/>
</dbReference>
<evidence type="ECO:0000313" key="1">
    <source>
        <dbReference type="EMBL" id="MBA0782188.1"/>
    </source>
</evidence>
<accession>A0A7J9FAJ3</accession>
<protein>
    <submittedName>
        <fullName evidence="1">Uncharacterized protein</fullName>
    </submittedName>
</protein>
<gene>
    <name evidence="1" type="ORF">Gotri_003048</name>
</gene>
<comment type="caution">
    <text evidence="1">The sequence shown here is derived from an EMBL/GenBank/DDBJ whole genome shotgun (WGS) entry which is preliminary data.</text>
</comment>
<dbReference type="EMBL" id="JABEZW010000012">
    <property type="protein sequence ID" value="MBA0782188.1"/>
    <property type="molecule type" value="Genomic_DNA"/>
</dbReference>